<evidence type="ECO:0000256" key="6">
    <source>
        <dbReference type="ARBA" id="ARBA00023004"/>
    </source>
</evidence>
<dbReference type="InterPro" id="IPR013785">
    <property type="entry name" value="Aldolase_TIM"/>
</dbReference>
<keyword evidence="8 9" id="KW-0143">Chaperone</keyword>
<dbReference type="PROSITE" id="PS51918">
    <property type="entry name" value="RADICAL_SAM"/>
    <property type="match status" value="1"/>
</dbReference>
<dbReference type="InterPro" id="IPR058240">
    <property type="entry name" value="rSAM_sf"/>
</dbReference>
<accession>A0A2T5RNQ9</accession>
<dbReference type="SMART" id="SM00729">
    <property type="entry name" value="Elp3"/>
    <property type="match status" value="1"/>
</dbReference>
<dbReference type="InterPro" id="IPR006638">
    <property type="entry name" value="Elp3/MiaA/NifB-like_rSAM"/>
</dbReference>
<keyword evidence="3 9" id="KW-0349">Heme</keyword>
<dbReference type="SFLD" id="SFLDF00288">
    <property type="entry name" value="HemN-like__clustered_with_nucl"/>
    <property type="match status" value="1"/>
</dbReference>
<dbReference type="Gene3D" id="3.20.20.70">
    <property type="entry name" value="Aldolase class I"/>
    <property type="match status" value="1"/>
</dbReference>
<dbReference type="SFLD" id="SFLDG01065">
    <property type="entry name" value="anaerobic_coproporphyrinogen-I"/>
    <property type="match status" value="1"/>
</dbReference>
<keyword evidence="4 9" id="KW-0949">S-adenosyl-L-methionine</keyword>
<dbReference type="InterPro" id="IPR010723">
    <property type="entry name" value="HemN_C"/>
</dbReference>
<dbReference type="SFLD" id="SFLDS00029">
    <property type="entry name" value="Radical_SAM"/>
    <property type="match status" value="1"/>
</dbReference>
<dbReference type="PANTHER" id="PTHR13932:SF5">
    <property type="entry name" value="RADICAL S-ADENOSYL METHIONINE DOMAIN-CONTAINING PROTEIN 1, MITOCHONDRIAL"/>
    <property type="match status" value="1"/>
</dbReference>
<dbReference type="GO" id="GO:0005737">
    <property type="term" value="C:cytoplasm"/>
    <property type="evidence" value="ECO:0007669"/>
    <property type="project" value="UniProtKB-SubCell"/>
</dbReference>
<dbReference type="CDD" id="cd01335">
    <property type="entry name" value="Radical_SAM"/>
    <property type="match status" value="1"/>
</dbReference>
<evidence type="ECO:0000256" key="4">
    <source>
        <dbReference type="ARBA" id="ARBA00022691"/>
    </source>
</evidence>
<sequence length="407" mass="47189">MPNLNFSLANALYIHLPFCSSKCPYCDFYSVKYSKQRVDLYWFALFMELEELSQKVNNNLLQTIYIGGGTPSLIEPFYIRELIKKIKKNFKLIPTAEITVEVNPASINEDKIIGLKRAGVNRLSVGIQSFNDQHLDFLGRKSSSEKNKKILTLIDQYFGNYSADLIFALPEQSLNEFADDLETMLSFKPPHISLYNLEIHENTPFYKRYHSGELKLPSEELDAEMYELAVDNLKAADYQHYEISNFSQRGYRARHNYLYWLFEPYLALGPGAAAFDGSCRSQNIADLNQYLDHYNPQKRSFKELISDGAADNSNLFPPNIESKIRTLNCLEPKEKMAEYSFLALRTAQGLFYHKFYSQFKVGVKKVFKEEIEELKSKQLIKEGNERIYLTERGKELANEVFLKFLLD</sequence>
<gene>
    <name evidence="11" type="ORF">C8C76_10560</name>
</gene>
<evidence type="ECO:0000313" key="11">
    <source>
        <dbReference type="EMBL" id="PTW01282.1"/>
    </source>
</evidence>
<dbReference type="InterPro" id="IPR004559">
    <property type="entry name" value="HemW-like"/>
</dbReference>
<evidence type="ECO:0000256" key="8">
    <source>
        <dbReference type="ARBA" id="ARBA00023186"/>
    </source>
</evidence>
<protein>
    <recommendedName>
        <fullName evidence="2 9">Heme chaperone HemW</fullName>
    </recommendedName>
</protein>
<evidence type="ECO:0000256" key="1">
    <source>
        <dbReference type="ARBA" id="ARBA00006100"/>
    </source>
</evidence>
<evidence type="ECO:0000256" key="7">
    <source>
        <dbReference type="ARBA" id="ARBA00023014"/>
    </source>
</evidence>
<reference evidence="11 12" key="1">
    <citation type="submission" date="2018-04" db="EMBL/GenBank/DDBJ databases">
        <title>Subsurface microbial communities from deep shales in Ohio and West Virginia, USA.</title>
        <authorList>
            <person name="Wrighton K."/>
        </authorList>
    </citation>
    <scope>NUCLEOTIDE SEQUENCE [LARGE SCALE GENOMIC DNA]</scope>
    <source>
        <strain evidence="11 12">WC1</strain>
    </source>
</reference>
<dbReference type="AlphaFoldDB" id="A0A2T5RNQ9"/>
<dbReference type="Pfam" id="PF06969">
    <property type="entry name" value="HemN_C"/>
    <property type="match status" value="1"/>
</dbReference>
<dbReference type="GO" id="GO:0051539">
    <property type="term" value="F:4 iron, 4 sulfur cluster binding"/>
    <property type="evidence" value="ECO:0007669"/>
    <property type="project" value="UniProtKB-UniRule"/>
</dbReference>
<keyword evidence="5 9" id="KW-0479">Metal-binding</keyword>
<keyword evidence="7 9" id="KW-0411">Iron-sulfur</keyword>
<comment type="subcellular location">
    <subcellularLocation>
        <location evidence="9">Cytoplasm</location>
    </subcellularLocation>
</comment>
<evidence type="ECO:0000256" key="3">
    <source>
        <dbReference type="ARBA" id="ARBA00022617"/>
    </source>
</evidence>
<dbReference type="InterPro" id="IPR007197">
    <property type="entry name" value="rSAM"/>
</dbReference>
<feature type="domain" description="Radical SAM core" evidence="10">
    <location>
        <begin position="4"/>
        <end position="239"/>
    </location>
</feature>
<dbReference type="GO" id="GO:0006779">
    <property type="term" value="P:porphyrin-containing compound biosynthetic process"/>
    <property type="evidence" value="ECO:0007669"/>
    <property type="project" value="InterPro"/>
</dbReference>
<dbReference type="InterPro" id="IPR034505">
    <property type="entry name" value="Coproporphyrinogen-III_oxidase"/>
</dbReference>
<evidence type="ECO:0000256" key="9">
    <source>
        <dbReference type="RuleBase" id="RU364116"/>
    </source>
</evidence>
<dbReference type="GO" id="GO:0004109">
    <property type="term" value="F:coproporphyrinogen oxidase activity"/>
    <property type="evidence" value="ECO:0007669"/>
    <property type="project" value="InterPro"/>
</dbReference>
<name>A0A2T5RNQ9_9FIRM</name>
<dbReference type="GO" id="GO:0046872">
    <property type="term" value="F:metal ion binding"/>
    <property type="evidence" value="ECO:0007669"/>
    <property type="project" value="UniProtKB-UniRule"/>
</dbReference>
<comment type="similarity">
    <text evidence="1">Belongs to the anaerobic coproporphyrinogen-III oxidase family. HemW subfamily.</text>
</comment>
<evidence type="ECO:0000256" key="2">
    <source>
        <dbReference type="ARBA" id="ARBA00017228"/>
    </source>
</evidence>
<dbReference type="Pfam" id="PF04055">
    <property type="entry name" value="Radical_SAM"/>
    <property type="match status" value="1"/>
</dbReference>
<dbReference type="SFLD" id="SFLDG01082">
    <property type="entry name" value="B12-binding_domain_containing"/>
    <property type="match status" value="1"/>
</dbReference>
<dbReference type="SFLD" id="SFLDF00562">
    <property type="entry name" value="HemN-like__clustered_with_heat"/>
    <property type="match status" value="1"/>
</dbReference>
<dbReference type="OrthoDB" id="9808022at2"/>
<evidence type="ECO:0000256" key="5">
    <source>
        <dbReference type="ARBA" id="ARBA00022723"/>
    </source>
</evidence>
<dbReference type="NCBIfam" id="TIGR00539">
    <property type="entry name" value="hemN_rel"/>
    <property type="match status" value="1"/>
</dbReference>
<organism evidence="11 12">
    <name type="scientific">Halanaerobium saccharolyticum</name>
    <dbReference type="NCBI Taxonomy" id="43595"/>
    <lineage>
        <taxon>Bacteria</taxon>
        <taxon>Bacillati</taxon>
        <taxon>Bacillota</taxon>
        <taxon>Clostridia</taxon>
        <taxon>Halanaerobiales</taxon>
        <taxon>Halanaerobiaceae</taxon>
        <taxon>Halanaerobium</taxon>
    </lineage>
</organism>
<evidence type="ECO:0000313" key="12">
    <source>
        <dbReference type="Proteomes" id="UP000244089"/>
    </source>
</evidence>
<keyword evidence="9" id="KW-0004">4Fe-4S</keyword>
<keyword evidence="9" id="KW-0963">Cytoplasm</keyword>
<dbReference type="PANTHER" id="PTHR13932">
    <property type="entry name" value="COPROPORPHYRINIGEN III OXIDASE"/>
    <property type="match status" value="1"/>
</dbReference>
<keyword evidence="6 9" id="KW-0408">Iron</keyword>
<comment type="function">
    <text evidence="9">Probably acts as a heme chaperone, transferring heme to an unknown acceptor. Binds one molecule of heme per monomer, possibly covalently. Binds 1 [4Fe-4S] cluster. The cluster is coordinated with 3 cysteines and an exchangeable S-adenosyl-L-methionine.</text>
</comment>
<proteinExistence type="inferred from homology"/>
<dbReference type="SUPFAM" id="SSF102114">
    <property type="entry name" value="Radical SAM enzymes"/>
    <property type="match status" value="1"/>
</dbReference>
<comment type="caution">
    <text evidence="11">The sequence shown here is derived from an EMBL/GenBank/DDBJ whole genome shotgun (WGS) entry which is preliminary data.</text>
</comment>
<dbReference type="EMBL" id="QAXS01000005">
    <property type="protein sequence ID" value="PTW01282.1"/>
    <property type="molecule type" value="Genomic_DNA"/>
</dbReference>
<dbReference type="RefSeq" id="WP_108138750.1">
    <property type="nucleotide sequence ID" value="NZ_QAXS01000005.1"/>
</dbReference>
<evidence type="ECO:0000259" key="10">
    <source>
        <dbReference type="PROSITE" id="PS51918"/>
    </source>
</evidence>
<dbReference type="Proteomes" id="UP000244089">
    <property type="component" value="Unassembled WGS sequence"/>
</dbReference>